<dbReference type="SUPFAM" id="SSF63829">
    <property type="entry name" value="Calcium-dependent phosphotriesterase"/>
    <property type="match status" value="1"/>
</dbReference>
<keyword evidence="3" id="KW-0325">Glycoprotein</keyword>
<reference evidence="6" key="1">
    <citation type="journal article" date="2019" name="Int. J. Syst. Evol. Microbiol.">
        <title>The Global Catalogue of Microorganisms (GCM) 10K type strain sequencing project: providing services to taxonomists for standard genome sequencing and annotation.</title>
        <authorList>
            <consortium name="The Broad Institute Genomics Platform"/>
            <consortium name="The Broad Institute Genome Sequencing Center for Infectious Disease"/>
            <person name="Wu L."/>
            <person name="Ma J."/>
        </authorList>
    </citation>
    <scope>NUCLEOTIDE SEQUENCE [LARGE SCALE GENOMIC DNA]</scope>
    <source>
        <strain evidence="6">JCM 14234</strain>
    </source>
</reference>
<accession>A0ABP6LK08</accession>
<dbReference type="PANTHER" id="PTHR10426">
    <property type="entry name" value="STRICTOSIDINE SYNTHASE-RELATED"/>
    <property type="match status" value="1"/>
</dbReference>
<keyword evidence="6" id="KW-1185">Reference proteome</keyword>
<dbReference type="RefSeq" id="WP_290705874.1">
    <property type="nucleotide sequence ID" value="NZ_BAAAVS010000059.1"/>
</dbReference>
<proteinExistence type="inferred from homology"/>
<organism evidence="5 6">
    <name type="scientific">Gordonia defluvii</name>
    <dbReference type="NCBI Taxonomy" id="283718"/>
    <lineage>
        <taxon>Bacteria</taxon>
        <taxon>Bacillati</taxon>
        <taxon>Actinomycetota</taxon>
        <taxon>Actinomycetes</taxon>
        <taxon>Mycobacteriales</taxon>
        <taxon>Gordoniaceae</taxon>
        <taxon>Gordonia</taxon>
    </lineage>
</organism>
<evidence type="ECO:0000256" key="3">
    <source>
        <dbReference type="ARBA" id="ARBA00023180"/>
    </source>
</evidence>
<feature type="domain" description="Strictosidine synthase conserved region" evidence="4">
    <location>
        <begin position="111"/>
        <end position="190"/>
    </location>
</feature>
<dbReference type="Pfam" id="PF03088">
    <property type="entry name" value="Str_synth"/>
    <property type="match status" value="1"/>
</dbReference>
<dbReference type="PANTHER" id="PTHR10426:SF88">
    <property type="entry name" value="ADIPOCYTE PLASMA MEMBRANE-ASSOCIATED PROTEIN HEMOMUCIN-RELATED"/>
    <property type="match status" value="1"/>
</dbReference>
<dbReference type="InterPro" id="IPR011042">
    <property type="entry name" value="6-blade_b-propeller_TolB-like"/>
</dbReference>
<evidence type="ECO:0000259" key="4">
    <source>
        <dbReference type="Pfam" id="PF03088"/>
    </source>
</evidence>
<keyword evidence="2" id="KW-0597">Phosphoprotein</keyword>
<dbReference type="EMBL" id="BAAAVS010000059">
    <property type="protein sequence ID" value="GAA3048256.1"/>
    <property type="molecule type" value="Genomic_DNA"/>
</dbReference>
<dbReference type="Pfam" id="PF20067">
    <property type="entry name" value="SSL_N"/>
    <property type="match status" value="1"/>
</dbReference>
<dbReference type="Proteomes" id="UP001501035">
    <property type="component" value="Unassembled WGS sequence"/>
</dbReference>
<evidence type="ECO:0000313" key="5">
    <source>
        <dbReference type="EMBL" id="GAA3048256.1"/>
    </source>
</evidence>
<dbReference type="InterPro" id="IPR018119">
    <property type="entry name" value="Strictosidine_synth_cons-reg"/>
</dbReference>
<name>A0ABP6LK08_9ACTN</name>
<comment type="caution">
    <text evidence="5">The sequence shown here is derived from an EMBL/GenBank/DDBJ whole genome shotgun (WGS) entry which is preliminary data.</text>
</comment>
<evidence type="ECO:0000256" key="1">
    <source>
        <dbReference type="ARBA" id="ARBA00009191"/>
    </source>
</evidence>
<evidence type="ECO:0000313" key="6">
    <source>
        <dbReference type="Proteomes" id="UP001501035"/>
    </source>
</evidence>
<evidence type="ECO:0000256" key="2">
    <source>
        <dbReference type="ARBA" id="ARBA00022553"/>
    </source>
</evidence>
<sequence length="309" mass="33224">MAAIELRPVRVVEVGRGPEDVVVAADGTVYTGLEDGRLLSIAPGTGAVTQVGDTGGRPLGIELFDDGRLLVADAHRGLLVADPATGAVEELVTAIDGRQMVFCNNAAVMGTGDIWFTDSSTLHPIERWKHDLVEDTRTGRLFRRDAADGSVTTVLDGLAFANGVALAADESYVCVAETAARTVVRWWLTGSKAGTRDYLVSDLPGYPDNIARGSDGLIWVTIASPTEPLVSALQRAPRFLRRMSTKVPDVLQPKPKQTVRVQAFDDAGRLRHDIHGDASDFHMVTGVREHHGRVWLGSLETEVVGVLDL</sequence>
<comment type="similarity">
    <text evidence="1">Belongs to the strictosidine synthase family.</text>
</comment>
<dbReference type="Gene3D" id="2.120.10.30">
    <property type="entry name" value="TolB, C-terminal domain"/>
    <property type="match status" value="1"/>
</dbReference>
<gene>
    <name evidence="5" type="ORF">GCM10010528_29340</name>
</gene>
<protein>
    <submittedName>
        <fullName evidence="5">SMP-30/gluconolactonase/LRE family protein</fullName>
    </submittedName>
</protein>